<dbReference type="SUPFAM" id="SSF56322">
    <property type="entry name" value="ADC synthase"/>
    <property type="match status" value="1"/>
</dbReference>
<evidence type="ECO:0000256" key="3">
    <source>
        <dbReference type="ARBA" id="ARBA00012824"/>
    </source>
</evidence>
<comment type="caution">
    <text evidence="7">The sequence shown here is derived from an EMBL/GenBank/DDBJ whole genome shotgun (WGS) entry which is preliminary data.</text>
</comment>
<accession>A0ABR7D105</accession>
<evidence type="ECO:0000256" key="2">
    <source>
        <dbReference type="ARBA" id="ARBA00005297"/>
    </source>
</evidence>
<proteinExistence type="inferred from homology"/>
<dbReference type="Proteomes" id="UP000646484">
    <property type="component" value="Unassembled WGS sequence"/>
</dbReference>
<gene>
    <name evidence="7" type="ORF">H8S64_10955</name>
</gene>
<evidence type="ECO:0000256" key="1">
    <source>
        <dbReference type="ARBA" id="ARBA00000799"/>
    </source>
</evidence>
<dbReference type="InterPro" id="IPR005801">
    <property type="entry name" value="ADC_synthase"/>
</dbReference>
<dbReference type="InterPro" id="IPR015890">
    <property type="entry name" value="Chorismate_C"/>
</dbReference>
<evidence type="ECO:0000259" key="6">
    <source>
        <dbReference type="Pfam" id="PF00425"/>
    </source>
</evidence>
<comment type="similarity">
    <text evidence="2">Belongs to the isochorismate synthase family.</text>
</comment>
<dbReference type="NCBIfam" id="TIGR00543">
    <property type="entry name" value="isochor_syn"/>
    <property type="match status" value="1"/>
</dbReference>
<name>A0ABR7D105_9BACT</name>
<feature type="domain" description="Chorismate-utilising enzyme C-terminal" evidence="6">
    <location>
        <begin position="117"/>
        <end position="362"/>
    </location>
</feature>
<dbReference type="EC" id="5.4.4.2" evidence="3"/>
<dbReference type="Pfam" id="PF00425">
    <property type="entry name" value="Chorismate_bind"/>
    <property type="match status" value="1"/>
</dbReference>
<reference evidence="7 8" key="1">
    <citation type="submission" date="2020-08" db="EMBL/GenBank/DDBJ databases">
        <title>Genome public.</title>
        <authorList>
            <person name="Liu C."/>
            <person name="Sun Q."/>
        </authorList>
    </citation>
    <scope>NUCLEOTIDE SEQUENCE [LARGE SCALE GENOMIC DNA]</scope>
    <source>
        <strain evidence="7 8">NSJ-56</strain>
    </source>
</reference>
<evidence type="ECO:0000313" key="7">
    <source>
        <dbReference type="EMBL" id="MBC5621618.1"/>
    </source>
</evidence>
<dbReference type="RefSeq" id="WP_186976090.1">
    <property type="nucleotide sequence ID" value="NZ_JACOOH010000004.1"/>
</dbReference>
<dbReference type="GO" id="GO:0008909">
    <property type="term" value="F:isochorismate synthase activity"/>
    <property type="evidence" value="ECO:0007669"/>
    <property type="project" value="UniProtKB-EC"/>
</dbReference>
<dbReference type="PANTHER" id="PTHR42839:SF2">
    <property type="entry name" value="ISOCHORISMATE SYNTHASE ENTC"/>
    <property type="match status" value="1"/>
</dbReference>
<evidence type="ECO:0000256" key="4">
    <source>
        <dbReference type="ARBA" id="ARBA00023235"/>
    </source>
</evidence>
<dbReference type="EMBL" id="JACOOH010000004">
    <property type="protein sequence ID" value="MBC5621618.1"/>
    <property type="molecule type" value="Genomic_DNA"/>
</dbReference>
<dbReference type="InterPro" id="IPR004561">
    <property type="entry name" value="IsoChor_synthase"/>
</dbReference>
<sequence length="380" mass="43425">MTLQTENRLSVAEAQAICLRNNIPFYSYRLPGSHEVVFGAQLTNNIRLFKGFEKHRGEKGFIITPFNPASWSFPFFIQADLTFTDYLTDQEAIVNLRNTVFNTPGRIFTKQDCEHFEYLDELRTLIATLKREGMRKAVLSRTITIPCDSLRIAPVLFEQMRQYHHAFLFFAAIPGKCAWIGASPETFLKYDRNGFFSMSLAGTQPVSTAQNPPQWGEKDIEEQQIVTDYIQNTLKQFFTRHLETEGPITLQAGNVFHLCTFFRSDEQIPPDRIDELVTQLHPTPAVCGIPKKRAMQVITEIEKQERGYYAGYLGPLQATGAFDLFVNLRTMEVFDDALKLYVGGGITPLSDPETEWQETCQKADTLLNLIRQINYGKTTF</sequence>
<organism evidence="7 8">
    <name type="scientific">Butyricimonas hominis</name>
    <dbReference type="NCBI Taxonomy" id="2763032"/>
    <lineage>
        <taxon>Bacteria</taxon>
        <taxon>Pseudomonadati</taxon>
        <taxon>Bacteroidota</taxon>
        <taxon>Bacteroidia</taxon>
        <taxon>Bacteroidales</taxon>
        <taxon>Odoribacteraceae</taxon>
        <taxon>Butyricimonas</taxon>
    </lineage>
</organism>
<protein>
    <recommendedName>
        <fullName evidence="3">isochorismate synthase</fullName>
        <ecNumber evidence="3">5.4.4.2</ecNumber>
    </recommendedName>
    <alternativeName>
        <fullName evidence="5">Isochorismate mutase</fullName>
    </alternativeName>
</protein>
<evidence type="ECO:0000256" key="5">
    <source>
        <dbReference type="ARBA" id="ARBA00041564"/>
    </source>
</evidence>
<comment type="catalytic activity">
    <reaction evidence="1">
        <text>chorismate = isochorismate</text>
        <dbReference type="Rhea" id="RHEA:18985"/>
        <dbReference type="ChEBI" id="CHEBI:29748"/>
        <dbReference type="ChEBI" id="CHEBI:29780"/>
        <dbReference type="EC" id="5.4.4.2"/>
    </reaction>
</comment>
<keyword evidence="4 7" id="KW-0413">Isomerase</keyword>
<dbReference type="Gene3D" id="3.60.120.10">
    <property type="entry name" value="Anthranilate synthase"/>
    <property type="match status" value="1"/>
</dbReference>
<dbReference type="PANTHER" id="PTHR42839">
    <property type="entry name" value="ISOCHORISMATE SYNTHASE ENTC"/>
    <property type="match status" value="1"/>
</dbReference>
<evidence type="ECO:0000313" key="8">
    <source>
        <dbReference type="Proteomes" id="UP000646484"/>
    </source>
</evidence>
<keyword evidence="8" id="KW-1185">Reference proteome</keyword>